<dbReference type="InterPro" id="IPR051057">
    <property type="entry name" value="PI-PLC_domain"/>
</dbReference>
<accession>A0A9P0CM97</accession>
<keyword evidence="3" id="KW-1185">Reference proteome</keyword>
<dbReference type="AlphaFoldDB" id="A0A9P0CM97"/>
<dbReference type="OrthoDB" id="1046782at2759"/>
<name>A0A9P0CM97_9CUCU</name>
<reference evidence="2" key="1">
    <citation type="submission" date="2022-01" db="EMBL/GenBank/DDBJ databases">
        <authorList>
            <person name="King R."/>
        </authorList>
    </citation>
    <scope>NUCLEOTIDE SEQUENCE</scope>
</reference>
<evidence type="ECO:0000313" key="3">
    <source>
        <dbReference type="Proteomes" id="UP001153636"/>
    </source>
</evidence>
<dbReference type="InterPro" id="IPR042158">
    <property type="entry name" value="PLCXD1/2/3"/>
</dbReference>
<dbReference type="SMART" id="SM00148">
    <property type="entry name" value="PLCXc"/>
    <property type="match status" value="1"/>
</dbReference>
<dbReference type="InterPro" id="IPR017946">
    <property type="entry name" value="PLC-like_Pdiesterase_TIM-brl"/>
</dbReference>
<dbReference type="InterPro" id="IPR000909">
    <property type="entry name" value="PLipase_C_PInositol-sp_X_dom"/>
</dbReference>
<proteinExistence type="predicted"/>
<gene>
    <name evidence="2" type="ORF">PSYICH_LOCUS3569</name>
</gene>
<evidence type="ECO:0000313" key="2">
    <source>
        <dbReference type="EMBL" id="CAH1102415.1"/>
    </source>
</evidence>
<sequence length="317" mass="35882">MSSQNLTVRDLAGDLENWMSLLPPQLRQTSIINIAIPGSHDSFTTQITPHSDIAPDAEQILKDLIVLGPIVKDVIARWSVTQTYMGEDQLKRGIRYFDIRSATKNGTDDLYICHSLYSAPVQSCLDEINTFLNSHPQEVVFLDFQHFYGFDQIIHNRYIQSIKNTFSSKIAPNSLNLAAATLESLTKSGYQVFVIYRINGTSFWPSATFPNPWPNTVSKPNLIESLDNGLVRRKTNIPFISQCVLTPDAKYIIENVFSTLKEKCAAELENDRSNWIENQRAGSGGLNIIIADFIDLSDNRYVRDVINVNQKLFLNKY</sequence>
<dbReference type="Gene3D" id="3.20.20.190">
    <property type="entry name" value="Phosphatidylinositol (PI) phosphodiesterase"/>
    <property type="match status" value="1"/>
</dbReference>
<dbReference type="PANTHER" id="PTHR13593">
    <property type="match status" value="1"/>
</dbReference>
<organism evidence="2 3">
    <name type="scientific">Psylliodes chrysocephalus</name>
    <dbReference type="NCBI Taxonomy" id="3402493"/>
    <lineage>
        <taxon>Eukaryota</taxon>
        <taxon>Metazoa</taxon>
        <taxon>Ecdysozoa</taxon>
        <taxon>Arthropoda</taxon>
        <taxon>Hexapoda</taxon>
        <taxon>Insecta</taxon>
        <taxon>Pterygota</taxon>
        <taxon>Neoptera</taxon>
        <taxon>Endopterygota</taxon>
        <taxon>Coleoptera</taxon>
        <taxon>Polyphaga</taxon>
        <taxon>Cucujiformia</taxon>
        <taxon>Chrysomeloidea</taxon>
        <taxon>Chrysomelidae</taxon>
        <taxon>Galerucinae</taxon>
        <taxon>Alticini</taxon>
        <taxon>Psylliodes</taxon>
    </lineage>
</organism>
<dbReference type="EMBL" id="OV651825">
    <property type="protein sequence ID" value="CAH1102415.1"/>
    <property type="molecule type" value="Genomic_DNA"/>
</dbReference>
<dbReference type="SUPFAM" id="SSF51695">
    <property type="entry name" value="PLC-like phosphodiesterases"/>
    <property type="match status" value="1"/>
</dbReference>
<feature type="domain" description="Phosphatidylinositol-specific phospholipase C X" evidence="1">
    <location>
        <begin position="25"/>
        <end position="197"/>
    </location>
</feature>
<dbReference type="PANTHER" id="PTHR13593:SF113">
    <property type="entry name" value="SI:DKEY-266F7.9"/>
    <property type="match status" value="1"/>
</dbReference>
<protein>
    <recommendedName>
        <fullName evidence="1">Phosphatidylinositol-specific phospholipase C X domain-containing protein</fullName>
    </recommendedName>
</protein>
<dbReference type="GO" id="GO:0008081">
    <property type="term" value="F:phosphoric diester hydrolase activity"/>
    <property type="evidence" value="ECO:0007669"/>
    <property type="project" value="InterPro"/>
</dbReference>
<dbReference type="GO" id="GO:0006629">
    <property type="term" value="P:lipid metabolic process"/>
    <property type="evidence" value="ECO:0007669"/>
    <property type="project" value="InterPro"/>
</dbReference>
<evidence type="ECO:0000259" key="1">
    <source>
        <dbReference type="SMART" id="SM00148"/>
    </source>
</evidence>
<dbReference type="Pfam" id="PF00388">
    <property type="entry name" value="PI-PLC-X"/>
    <property type="match status" value="1"/>
</dbReference>
<dbReference type="Proteomes" id="UP001153636">
    <property type="component" value="Chromosome 13"/>
</dbReference>
<dbReference type="CDD" id="cd08616">
    <property type="entry name" value="PI-PLCXD1c"/>
    <property type="match status" value="1"/>
</dbReference>